<proteinExistence type="inferred from homology"/>
<evidence type="ECO:0000313" key="20">
    <source>
        <dbReference type="Proteomes" id="UP001418222"/>
    </source>
</evidence>
<dbReference type="Pfam" id="PF01388">
    <property type="entry name" value="ARID"/>
    <property type="match status" value="1"/>
</dbReference>
<dbReference type="SUPFAM" id="SSF46774">
    <property type="entry name" value="ARID-like"/>
    <property type="match status" value="1"/>
</dbReference>
<evidence type="ECO:0000256" key="14">
    <source>
        <dbReference type="SAM" id="MobiDB-lite"/>
    </source>
</evidence>
<evidence type="ECO:0000259" key="17">
    <source>
        <dbReference type="PROSITE" id="PS51183"/>
    </source>
</evidence>
<keyword evidence="10" id="KW-0408">Iron</keyword>
<dbReference type="GO" id="GO:0000785">
    <property type="term" value="C:chromatin"/>
    <property type="evidence" value="ECO:0007669"/>
    <property type="project" value="TreeGrafter"/>
</dbReference>
<comment type="similarity">
    <text evidence="3">Belongs to the JARID1 histone demethylase family.</text>
</comment>
<evidence type="ECO:0000256" key="7">
    <source>
        <dbReference type="ARBA" id="ARBA00022771"/>
    </source>
</evidence>
<dbReference type="InterPro" id="IPR003349">
    <property type="entry name" value="JmjN"/>
</dbReference>
<evidence type="ECO:0000259" key="15">
    <source>
        <dbReference type="PROSITE" id="PS50016"/>
    </source>
</evidence>
<evidence type="ECO:0000256" key="1">
    <source>
        <dbReference type="ARBA" id="ARBA00001954"/>
    </source>
</evidence>
<dbReference type="GO" id="GO:0005634">
    <property type="term" value="C:nucleus"/>
    <property type="evidence" value="ECO:0007669"/>
    <property type="project" value="UniProtKB-SubCell"/>
</dbReference>
<evidence type="ECO:0000256" key="5">
    <source>
        <dbReference type="ARBA" id="ARBA00022723"/>
    </source>
</evidence>
<dbReference type="Pfam" id="PF02375">
    <property type="entry name" value="JmjN"/>
    <property type="match status" value="1"/>
</dbReference>
<evidence type="ECO:0000313" key="19">
    <source>
        <dbReference type="EMBL" id="KAK8944822.1"/>
    </source>
</evidence>
<evidence type="ECO:0000256" key="9">
    <source>
        <dbReference type="ARBA" id="ARBA00023002"/>
    </source>
</evidence>
<dbReference type="InterPro" id="IPR011011">
    <property type="entry name" value="Znf_FYVE_PHD"/>
</dbReference>
<dbReference type="Pfam" id="PF21323">
    <property type="entry name" value="KDM5_C-hel"/>
    <property type="match status" value="1"/>
</dbReference>
<feature type="domain" description="PHD-type" evidence="15">
    <location>
        <begin position="1698"/>
        <end position="1745"/>
    </location>
</feature>
<gene>
    <name evidence="19" type="primary">JMJ14</name>
    <name evidence="19" type="ORF">KSP39_PZI008652</name>
</gene>
<feature type="region of interest" description="Disordered" evidence="14">
    <location>
        <begin position="1760"/>
        <end position="1781"/>
    </location>
</feature>
<dbReference type="InterPro" id="IPR019786">
    <property type="entry name" value="Zinc_finger_PHD-type_CS"/>
</dbReference>
<sequence length="1848" mass="210829">MGKGRPRAVERGALGHGYGGVVSHPVASGGGPGIPLAPVFYPTDEEFKDPLEYINIIRPQAEPYGICRIVPPKSWNPPFARDLETFTFPTKTQAIHRLQARPPSCDSETFELEYSRFLGGYLGKKTKKKLIFDGEELDLCQFFNAVKRYGGYEKVCVQKRWGDVALFIGPSRKISECSKHVLCQLYREHLFDYEEYLSKLNFENRNCRSREQEKGKTLCRKRRRIDSFKEMIVVNGGMPDQICEQCKSGLHGDVMLLCDRCDKGWHLYCLSPPLDRVPSGNWYCLECVNSDKDSFGFVPGKQFSLDDFRRVNDRIRRKWFGQGNASKFQIEKLFWEIVEGKAGELEVIYGSDLDTSVYGSGFPRSGDPVLPIIEVDVWKKYESSPWNLNNLPKLHGSMLRVVHDNIAGVMVPWLYVGMLFSSFCWHVEDHCFYSINYLHWGEPKCWYGVPGRKASAFEQVMRSTLPDLFDAQPDLLFQLVTMLNPAILQESSIPVYSVMQEPGNFVITFPKSFHGGFNFGLNCAEAVNFAPADWLPHGRFGAELYRLYRKPAVFSHEELLCVVAKNVIDSKALPYLKEELCRIFISEKNSREEVWKNGIVKSSLMTIKKHPLYVGTEEDHTCIICRQYLYLSAISCSCRTTTFVCLKHWKHLCECDSSQHKLLYRHSLAELDDLISMACVGTPHHVHSQQSTLSPQVSITKLKKVKGGQVSFAELAEDWHLKASSLFEIPFSNDAFTAIMSEADQFLWAGHDMDKVRNVATKLIDAQKWAVSVKDCLLRVDTFSCSENDDIEKISLNQIEELLSIHPVPCYKPGLLKLKFFLKAYADDAKKLIAEIRTALSSRLDIEKMEIILSKAMEFPVDIEETKILATEMSSAKIWMSNVREFFFKETSTAIDIGFLNRLKLEMLELRIQLQEMDLLVNFSREVDLLHSRCNEILKRPLKLKFTELDNFLKDADKVRVSIPELELLRQFHSDAYSWSHDFHDIMNNLPDREDYENIVVELSGILESGNLLRIEVDELQLVEAELQRSRCREKATKALQHQMPLEFIEEVLMEASLLEIKNEISFFKLAKVESEAIFWEKRASYVLTNGGSMSEFEDILRASEHVLAILPSLSDLEDAISMAQTWICRSQPYLIDSRHTDDVSVPLLGIEDLKELVKLSRNLKVNLDGPERLEKNLNDIYGWEHDTCLLEEDTMTLFKEACFNFTTVNHLILRIVELLTRANSATKIGISMYVALGELPKLQHATLTLQWSLDALSFCTRTPLAKDIDNLLEDAHRLPIMFSGCSLVQMLVNGANLLRKGLLALSGPQNSKRCLLKEVEEVLGEIQKSVVPYPSMVARLQNAIEKHNSWALNVHKFFSQPSKKCWASLVELEEQGQSDAFDCPELAMVALEFGKVKNWMLQCYAYVEPLIGNLGTLSVELIKIKESLHKALSIYRSLNGSWTKTFCLCCSNDSESDCTYTCISCGNRYHFSCMSPSCTSDNYSCSFCICMETEAGVQNGEQTLVCQGNRPEFKSFAKLVSSAETFYPGIQEVTLLQEIVELAQECRFHLYVVVDHANSHYKDFNVVSKNLVCALKATAVAGLYDYDGGCNLQSALSRHSWKVRVKMLMTGVKKATIQVIQHIEKEGLEMGIPYENQLMLELTQLKQTSLQWLDMAKKVASDSGEFALSRVFKLMNEGEILPVKFDDEMELLRKRSILYCICRKPDDRRPMIACDQCDEWYHFDCLNLREEPRKAFFCPACKPFNGDLISLPRPAYHDERSCGREGEPQTPACHESKRRQQQPKTIDSCLEGNAVDAAEEGDFLKCCDEIDYFWRVRRRPLQRASKKHSNLGNLSQLLPFSTCSQTS</sequence>
<evidence type="ECO:0000256" key="10">
    <source>
        <dbReference type="ARBA" id="ARBA00023004"/>
    </source>
</evidence>
<dbReference type="GO" id="GO:0008270">
    <property type="term" value="F:zinc ion binding"/>
    <property type="evidence" value="ECO:0007669"/>
    <property type="project" value="UniProtKB-KW"/>
</dbReference>
<feature type="domain" description="PHD-type" evidence="15">
    <location>
        <begin position="240"/>
        <end position="290"/>
    </location>
</feature>
<organism evidence="19 20">
    <name type="scientific">Platanthera zijinensis</name>
    <dbReference type="NCBI Taxonomy" id="2320716"/>
    <lineage>
        <taxon>Eukaryota</taxon>
        <taxon>Viridiplantae</taxon>
        <taxon>Streptophyta</taxon>
        <taxon>Embryophyta</taxon>
        <taxon>Tracheophyta</taxon>
        <taxon>Spermatophyta</taxon>
        <taxon>Magnoliopsida</taxon>
        <taxon>Liliopsida</taxon>
        <taxon>Asparagales</taxon>
        <taxon>Orchidaceae</taxon>
        <taxon>Orchidoideae</taxon>
        <taxon>Orchideae</taxon>
        <taxon>Orchidinae</taxon>
        <taxon>Platanthera</taxon>
    </lineage>
</organism>
<dbReference type="GO" id="GO:0010468">
    <property type="term" value="P:regulation of gene expression"/>
    <property type="evidence" value="ECO:0007669"/>
    <property type="project" value="UniProtKB-ARBA"/>
</dbReference>
<dbReference type="PROSITE" id="PS50016">
    <property type="entry name" value="ZF_PHD_2"/>
    <property type="match status" value="2"/>
</dbReference>
<dbReference type="PANTHER" id="PTHR10694:SF133">
    <property type="entry name" value="LYSINE-SPECIFIC DEMETHYLASE JMJ17"/>
    <property type="match status" value="1"/>
</dbReference>
<feature type="domain" description="ARID" evidence="16">
    <location>
        <begin position="104"/>
        <end position="198"/>
    </location>
</feature>
<dbReference type="CDD" id="cd15543">
    <property type="entry name" value="PHD_RSF1"/>
    <property type="match status" value="1"/>
</dbReference>
<evidence type="ECO:0000256" key="2">
    <source>
        <dbReference type="ARBA" id="ARBA00004123"/>
    </source>
</evidence>
<dbReference type="InterPro" id="IPR048615">
    <property type="entry name" value="KDM5_C-hel"/>
</dbReference>
<dbReference type="InterPro" id="IPR019787">
    <property type="entry name" value="Znf_PHD-finger"/>
</dbReference>
<dbReference type="GO" id="GO:0034647">
    <property type="term" value="F:histone H3K4me/H3K4me2/H3K4me3 demethylase activity"/>
    <property type="evidence" value="ECO:0007669"/>
    <property type="project" value="UniProtKB-EC"/>
</dbReference>
<dbReference type="InterPro" id="IPR001606">
    <property type="entry name" value="ARID_dom"/>
</dbReference>
<evidence type="ECO:0000256" key="11">
    <source>
        <dbReference type="ARBA" id="ARBA00023242"/>
    </source>
</evidence>
<dbReference type="SUPFAM" id="SSF51197">
    <property type="entry name" value="Clavaminate synthase-like"/>
    <property type="match status" value="1"/>
</dbReference>
<comment type="catalytic activity">
    <reaction evidence="12">
        <text>N(6),N(6),N(6)-trimethyl-L-lysyl(4)-[histone H3] + 3 2-oxoglutarate + 3 O2 = L-lysyl(4)-[histone H3] + 3 formaldehyde + 3 succinate + 3 CO2</text>
        <dbReference type="Rhea" id="RHEA:60208"/>
        <dbReference type="Rhea" id="RHEA-COMP:15537"/>
        <dbReference type="Rhea" id="RHEA-COMP:15547"/>
        <dbReference type="ChEBI" id="CHEBI:15379"/>
        <dbReference type="ChEBI" id="CHEBI:16526"/>
        <dbReference type="ChEBI" id="CHEBI:16810"/>
        <dbReference type="ChEBI" id="CHEBI:16842"/>
        <dbReference type="ChEBI" id="CHEBI:29969"/>
        <dbReference type="ChEBI" id="CHEBI:30031"/>
        <dbReference type="ChEBI" id="CHEBI:61961"/>
        <dbReference type="EC" id="1.14.11.67"/>
    </reaction>
</comment>
<name>A0AAP0BQA6_9ASPA</name>
<evidence type="ECO:0000259" key="18">
    <source>
        <dbReference type="PROSITE" id="PS51184"/>
    </source>
</evidence>
<dbReference type="InterPro" id="IPR013637">
    <property type="entry name" value="Lys_sp_deMease-like_dom"/>
</dbReference>
<dbReference type="Proteomes" id="UP001418222">
    <property type="component" value="Unassembled WGS sequence"/>
</dbReference>
<evidence type="ECO:0000259" key="16">
    <source>
        <dbReference type="PROSITE" id="PS51011"/>
    </source>
</evidence>
<dbReference type="PROSITE" id="PS51011">
    <property type="entry name" value="ARID"/>
    <property type="match status" value="1"/>
</dbReference>
<dbReference type="PROSITE" id="PS51184">
    <property type="entry name" value="JMJC"/>
    <property type="match status" value="1"/>
</dbReference>
<evidence type="ECO:0000256" key="6">
    <source>
        <dbReference type="ARBA" id="ARBA00022737"/>
    </source>
</evidence>
<dbReference type="SMART" id="SM00501">
    <property type="entry name" value="BRIGHT"/>
    <property type="match status" value="1"/>
</dbReference>
<keyword evidence="11" id="KW-0539">Nucleus</keyword>
<dbReference type="GO" id="GO:0003677">
    <property type="term" value="F:DNA binding"/>
    <property type="evidence" value="ECO:0007669"/>
    <property type="project" value="InterPro"/>
</dbReference>
<dbReference type="EC" id="1.14.11.67" evidence="4"/>
<comment type="subcellular location">
    <subcellularLocation>
        <location evidence="2">Nucleus</location>
    </subcellularLocation>
</comment>
<evidence type="ECO:0000256" key="8">
    <source>
        <dbReference type="ARBA" id="ARBA00022833"/>
    </source>
</evidence>
<dbReference type="InterPro" id="IPR004198">
    <property type="entry name" value="Znf_C5HC2"/>
</dbReference>
<dbReference type="SUPFAM" id="SSF57903">
    <property type="entry name" value="FYVE/PHD zinc finger"/>
    <property type="match status" value="2"/>
</dbReference>
<keyword evidence="8" id="KW-0862">Zinc</keyword>
<dbReference type="Pfam" id="PF02928">
    <property type="entry name" value="zf-C5HC2"/>
    <property type="match status" value="1"/>
</dbReference>
<dbReference type="InterPro" id="IPR001965">
    <property type="entry name" value="Znf_PHD"/>
</dbReference>
<dbReference type="Pfam" id="PF08429">
    <property type="entry name" value="PLU-1"/>
    <property type="match status" value="2"/>
</dbReference>
<dbReference type="Gene3D" id="2.60.120.650">
    <property type="entry name" value="Cupin"/>
    <property type="match status" value="2"/>
</dbReference>
<dbReference type="EMBL" id="JBBWWQ010000006">
    <property type="protein sequence ID" value="KAK8944822.1"/>
    <property type="molecule type" value="Genomic_DNA"/>
</dbReference>
<dbReference type="InterPro" id="IPR003347">
    <property type="entry name" value="JmjC_dom"/>
</dbReference>
<dbReference type="PANTHER" id="PTHR10694">
    <property type="entry name" value="LYSINE-SPECIFIC DEMETHYLASE"/>
    <property type="match status" value="1"/>
</dbReference>
<keyword evidence="9" id="KW-0560">Oxidoreductase</keyword>
<evidence type="ECO:0000256" key="13">
    <source>
        <dbReference type="PROSITE-ProRule" id="PRU00146"/>
    </source>
</evidence>
<dbReference type="SMART" id="SM00249">
    <property type="entry name" value="PHD"/>
    <property type="match status" value="3"/>
</dbReference>
<accession>A0AAP0BQA6</accession>
<dbReference type="Gene3D" id="3.30.40.10">
    <property type="entry name" value="Zinc/RING finger domain, C3HC4 (zinc finger)"/>
    <property type="match status" value="2"/>
</dbReference>
<keyword evidence="20" id="KW-1185">Reference proteome</keyword>
<comment type="caution">
    <text evidence="19">The sequence shown here is derived from an EMBL/GenBank/DDBJ whole genome shotgun (WGS) entry which is preliminary data.</text>
</comment>
<dbReference type="SMART" id="SM00545">
    <property type="entry name" value="JmjN"/>
    <property type="match status" value="1"/>
</dbReference>
<dbReference type="SMART" id="SM01014">
    <property type="entry name" value="ARID"/>
    <property type="match status" value="1"/>
</dbReference>
<keyword evidence="5" id="KW-0479">Metal-binding</keyword>
<protein>
    <recommendedName>
        <fullName evidence="4">[histone H3]-trimethyl-L-lysine(4) demethylase</fullName>
        <ecNumber evidence="4">1.14.11.67</ecNumber>
    </recommendedName>
</protein>
<feature type="domain" description="JmjC" evidence="18">
    <location>
        <begin position="380"/>
        <end position="546"/>
    </location>
</feature>
<keyword evidence="7 13" id="KW-0863">Zinc-finger</keyword>
<dbReference type="PROSITE" id="PS01359">
    <property type="entry name" value="ZF_PHD_1"/>
    <property type="match status" value="2"/>
</dbReference>
<feature type="domain" description="JmjN" evidence="17">
    <location>
        <begin position="37"/>
        <end position="78"/>
    </location>
</feature>
<dbReference type="SMART" id="SM00558">
    <property type="entry name" value="JmjC"/>
    <property type="match status" value="1"/>
</dbReference>
<dbReference type="Gene3D" id="1.10.150.60">
    <property type="entry name" value="ARID DNA-binding domain"/>
    <property type="match status" value="1"/>
</dbReference>
<evidence type="ECO:0000256" key="12">
    <source>
        <dbReference type="ARBA" id="ARBA00048734"/>
    </source>
</evidence>
<evidence type="ECO:0000256" key="4">
    <source>
        <dbReference type="ARBA" id="ARBA00012902"/>
    </source>
</evidence>
<dbReference type="Pfam" id="PF02373">
    <property type="entry name" value="JmjC"/>
    <property type="match status" value="1"/>
</dbReference>
<dbReference type="Pfam" id="PF00628">
    <property type="entry name" value="PHD"/>
    <property type="match status" value="2"/>
</dbReference>
<dbReference type="InterPro" id="IPR013083">
    <property type="entry name" value="Znf_RING/FYVE/PHD"/>
</dbReference>
<comment type="cofactor">
    <cofactor evidence="1">
        <name>Fe(2+)</name>
        <dbReference type="ChEBI" id="CHEBI:29033"/>
    </cofactor>
</comment>
<dbReference type="CDD" id="cd16100">
    <property type="entry name" value="ARID"/>
    <property type="match status" value="1"/>
</dbReference>
<reference evidence="19 20" key="1">
    <citation type="journal article" date="2022" name="Nat. Plants">
        <title>Genomes of leafy and leafless Platanthera orchids illuminate the evolution of mycoheterotrophy.</title>
        <authorList>
            <person name="Li M.H."/>
            <person name="Liu K.W."/>
            <person name="Li Z."/>
            <person name="Lu H.C."/>
            <person name="Ye Q.L."/>
            <person name="Zhang D."/>
            <person name="Wang J.Y."/>
            <person name="Li Y.F."/>
            <person name="Zhong Z.M."/>
            <person name="Liu X."/>
            <person name="Yu X."/>
            <person name="Liu D.K."/>
            <person name="Tu X.D."/>
            <person name="Liu B."/>
            <person name="Hao Y."/>
            <person name="Liao X.Y."/>
            <person name="Jiang Y.T."/>
            <person name="Sun W.H."/>
            <person name="Chen J."/>
            <person name="Chen Y.Q."/>
            <person name="Ai Y."/>
            <person name="Zhai J.W."/>
            <person name="Wu S.S."/>
            <person name="Zhou Z."/>
            <person name="Hsiao Y.Y."/>
            <person name="Wu W.L."/>
            <person name="Chen Y.Y."/>
            <person name="Lin Y.F."/>
            <person name="Hsu J.L."/>
            <person name="Li C.Y."/>
            <person name="Wang Z.W."/>
            <person name="Zhao X."/>
            <person name="Zhong W.Y."/>
            <person name="Ma X.K."/>
            <person name="Ma L."/>
            <person name="Huang J."/>
            <person name="Chen G.Z."/>
            <person name="Huang M.Z."/>
            <person name="Huang L."/>
            <person name="Peng D.H."/>
            <person name="Luo Y.B."/>
            <person name="Zou S.Q."/>
            <person name="Chen S.P."/>
            <person name="Lan S."/>
            <person name="Tsai W.C."/>
            <person name="Van de Peer Y."/>
            <person name="Liu Z.J."/>
        </authorList>
    </citation>
    <scope>NUCLEOTIDE SEQUENCE [LARGE SCALE GENOMIC DNA]</scope>
    <source>
        <strain evidence="19">Lor287</strain>
    </source>
</reference>
<dbReference type="PROSITE" id="PS51183">
    <property type="entry name" value="JMJN"/>
    <property type="match status" value="1"/>
</dbReference>
<keyword evidence="6" id="KW-0677">Repeat</keyword>
<dbReference type="InterPro" id="IPR036431">
    <property type="entry name" value="ARID_dom_sf"/>
</dbReference>
<evidence type="ECO:0000256" key="3">
    <source>
        <dbReference type="ARBA" id="ARBA00006801"/>
    </source>
</evidence>